<dbReference type="SUPFAM" id="SSF49785">
    <property type="entry name" value="Galactose-binding domain-like"/>
    <property type="match status" value="2"/>
</dbReference>
<evidence type="ECO:0000256" key="7">
    <source>
        <dbReference type="ARBA" id="ARBA00023295"/>
    </source>
</evidence>
<evidence type="ECO:0000313" key="12">
    <source>
        <dbReference type="Proteomes" id="UP000070133"/>
    </source>
</evidence>
<comment type="catalytic activity">
    <reaction evidence="1 8">
        <text>Hydrolysis of terminal non-reducing beta-D-galactose residues in beta-D-galactosides.</text>
        <dbReference type="EC" id="3.2.1.23"/>
    </reaction>
</comment>
<evidence type="ECO:0000256" key="8">
    <source>
        <dbReference type="RuleBase" id="RU000675"/>
    </source>
</evidence>
<evidence type="ECO:0000256" key="5">
    <source>
        <dbReference type="ARBA" id="ARBA00022801"/>
    </source>
</evidence>
<evidence type="ECO:0000256" key="1">
    <source>
        <dbReference type="ARBA" id="ARBA00001412"/>
    </source>
</evidence>
<keyword evidence="6" id="KW-0325">Glycoprotein</keyword>
<reference evidence="11 12" key="1">
    <citation type="submission" date="2015-07" db="EMBL/GenBank/DDBJ databases">
        <title>Comparative genomics of the Sigatoka disease complex on banana suggests a link between parallel evolutionary changes in Pseudocercospora fijiensis and Pseudocercospora eumusae and increased virulence on the banana host.</title>
        <authorList>
            <person name="Chang T.-C."/>
            <person name="Salvucci A."/>
            <person name="Crous P.W."/>
            <person name="Stergiopoulos I."/>
        </authorList>
    </citation>
    <scope>NUCLEOTIDE SEQUENCE [LARGE SCALE GENOMIC DNA]</scope>
    <source>
        <strain evidence="11 12">CBS 114824</strain>
    </source>
</reference>
<dbReference type="SUPFAM" id="SSF117100">
    <property type="entry name" value="Beta-galactosidase LacA, domain 3"/>
    <property type="match status" value="1"/>
</dbReference>
<dbReference type="Pfam" id="PF01301">
    <property type="entry name" value="Glyco_hydro_35"/>
    <property type="match status" value="1"/>
</dbReference>
<dbReference type="STRING" id="321146.A0A139GZR7"/>
<dbReference type="Gene3D" id="2.102.20.10">
    <property type="entry name" value="Beta-galactosidase, domain 2"/>
    <property type="match status" value="1"/>
</dbReference>
<evidence type="ECO:0000256" key="2">
    <source>
        <dbReference type="ARBA" id="ARBA00009809"/>
    </source>
</evidence>
<accession>A0A139GZR7</accession>
<dbReference type="Gene3D" id="2.60.390.10">
    <property type="entry name" value="Beta-galactosidase, domain 3"/>
    <property type="match status" value="1"/>
</dbReference>
<dbReference type="InterPro" id="IPR031330">
    <property type="entry name" value="Gly_Hdrlase_35_cat"/>
</dbReference>
<evidence type="ECO:0000313" key="11">
    <source>
        <dbReference type="EMBL" id="KXS95695.1"/>
    </source>
</evidence>
<comment type="similarity">
    <text evidence="2 9">Belongs to the glycosyl hydrolase 35 family.</text>
</comment>
<dbReference type="Gene3D" id="3.20.20.80">
    <property type="entry name" value="Glycosidases"/>
    <property type="match status" value="1"/>
</dbReference>
<sequence>MIHDSTYLDVDLSAWCVQGNTNSCRFSLSRLLNCRTDSKAEVSCRKRSIAEMGIHSLTWISLLWLAISLPPLRALEAGPHQVITPYKREPLQDIVTWDEHSLFVRGQRVLFFSGEFHPFRLPSPSLWLDVLQKIKAVGYNAVSAYWDWALLEGKPGHYVADGVFALEPFLEAAHTAGLYVLARPGPYINAEVSGGGFPGWLQRNPGKLRTRNQSYLNATENYLSHIGRTIARYQITNGGPVILLQPENEFSPYPELPDPVYWNYVEHQYRNAGVVVPFINNDSPPYGYFAPGPPQRLNAVVDIYGHDGYPIGFDCSNPDQWPDAGLPTNWGDLHQKQSPSTPYSIVEFQGGDEQAMPGSFDPWGGSGFLNCSKLTGPEFQRVFNKNNYGFGVTIFNTYMAYGGTNWGNLGFPDGYTSYDYGAVISEDRFVDRAKYSELKLQANFLQASPAYLSATPQTNQNANGSYTGIESIAVTALLGNVTSFFVVRHAAYNSLNTTMFKIELPTSKGNITIPQLGEHVSLSLHGRDSKLYVTDYDVGGVNLLYSTAEIFTWKQYDNQRVLVVYAGPGETNELAVTCKSQPTVTEGTGILSESRDGSIFLQFDSNSNRRAVEFTSCNLTLYILDRASAYRYWAVDSSPMPALATPIIHGPYLVRTSTIDGTALHLTGDIDCDTTVEILGGAPQPLTLLTWNNVSVSFNQSRSGVVTAQIPFIKPVYTLPDLAFAKWKVIDSLPEILPSYDDAPWPLASLNYTNNTSIRNLTTPASLYSADYGFHSGHFLYRGHFTSAGNESTFFVHLQGGSAFAYSVYLNSTFIASYPGKAGVGEYNETYTLPALAEGKEYVITILMAMMGYTENQDLGIDYPSEMKGPRGILEYDLAGRAKEVVSWKMTGNLLGEDYLDESRGPLNEGGLWAERHGFHLPGAPLRDWKNGRPQEGLKEAGVQFYCADVDLRMPKGYDIPIAFDFGNSSGVAYQAQVWVNGWQFGRYINHIGPQKVFPVPEGIWQYRGSNRVCVSLWALESKGARIEDLHLVAEREIQTGFGEVEMAPGSSWARRSGAY</sequence>
<dbReference type="InterPro" id="IPR037110">
    <property type="entry name" value="Betagal_dom2_sf"/>
</dbReference>
<dbReference type="PROSITE" id="PS01182">
    <property type="entry name" value="GLYCOSYL_HYDROL_F35"/>
    <property type="match status" value="1"/>
</dbReference>
<dbReference type="GO" id="GO:0005975">
    <property type="term" value="P:carbohydrate metabolic process"/>
    <property type="evidence" value="ECO:0007669"/>
    <property type="project" value="InterPro"/>
</dbReference>
<evidence type="ECO:0000259" key="10">
    <source>
        <dbReference type="SMART" id="SM01029"/>
    </source>
</evidence>
<dbReference type="SMART" id="SM01029">
    <property type="entry name" value="BetaGal_dom2"/>
    <property type="match status" value="1"/>
</dbReference>
<dbReference type="FunFam" id="3.20.20.80:FF:000040">
    <property type="entry name" value="Beta-galactosidase A"/>
    <property type="match status" value="1"/>
</dbReference>
<dbReference type="SUPFAM" id="SSF51445">
    <property type="entry name" value="(Trans)glycosidases"/>
    <property type="match status" value="1"/>
</dbReference>
<dbReference type="Pfam" id="PF10435">
    <property type="entry name" value="BetaGal_dom2"/>
    <property type="match status" value="1"/>
</dbReference>
<dbReference type="FunFam" id="2.102.20.10:FF:000001">
    <property type="entry name" value="Beta-galactosidase A"/>
    <property type="match status" value="1"/>
</dbReference>
<keyword evidence="12" id="KW-1185">Reference proteome</keyword>
<dbReference type="InterPro" id="IPR018954">
    <property type="entry name" value="Betagal_dom2"/>
</dbReference>
<dbReference type="OrthoDB" id="1657402at2759"/>
<dbReference type="EC" id="3.2.1.23" evidence="3 8"/>
<feature type="domain" description="Beta-galactosidase" evidence="10">
    <location>
        <begin position="451"/>
        <end position="632"/>
    </location>
</feature>
<dbReference type="InterPro" id="IPR017853">
    <property type="entry name" value="GH"/>
</dbReference>
<dbReference type="InterPro" id="IPR001944">
    <property type="entry name" value="Glycoside_Hdrlase_35"/>
</dbReference>
<dbReference type="InterPro" id="IPR019801">
    <property type="entry name" value="Glyco_hydro_35_CS"/>
</dbReference>
<dbReference type="EMBL" id="LFZN01000204">
    <property type="protein sequence ID" value="KXS95695.1"/>
    <property type="molecule type" value="Genomic_DNA"/>
</dbReference>
<gene>
    <name evidence="11" type="ORF">AC578_838</name>
</gene>
<evidence type="ECO:0000256" key="3">
    <source>
        <dbReference type="ARBA" id="ARBA00012756"/>
    </source>
</evidence>
<name>A0A139GZR7_9PEZI</name>
<evidence type="ECO:0000256" key="9">
    <source>
        <dbReference type="RuleBase" id="RU003679"/>
    </source>
</evidence>
<keyword evidence="7 8" id="KW-0326">Glycosidase</keyword>
<keyword evidence="5 8" id="KW-0378">Hydrolase</keyword>
<dbReference type="Pfam" id="PF13363">
    <property type="entry name" value="BetaGal_dom3"/>
    <property type="match status" value="1"/>
</dbReference>
<dbReference type="PANTHER" id="PTHR23421">
    <property type="entry name" value="BETA-GALACTOSIDASE RELATED"/>
    <property type="match status" value="1"/>
</dbReference>
<dbReference type="EMBL" id="LFZN01000204">
    <property type="protein sequence ID" value="KXS95690.1"/>
    <property type="molecule type" value="Genomic_DNA"/>
</dbReference>
<dbReference type="InterPro" id="IPR025972">
    <property type="entry name" value="BetaGal_dom3"/>
</dbReference>
<dbReference type="PRINTS" id="PR00742">
    <property type="entry name" value="GLHYDRLASE35"/>
</dbReference>
<dbReference type="Gene3D" id="2.60.120.260">
    <property type="entry name" value="Galactose-binding domain-like"/>
    <property type="match status" value="2"/>
</dbReference>
<dbReference type="FunFam" id="2.60.120.260:FF:000065">
    <property type="entry name" value="Beta-galactosidase A"/>
    <property type="match status" value="1"/>
</dbReference>
<proteinExistence type="inferred from homology"/>
<dbReference type="AlphaFoldDB" id="A0A139GZR7"/>
<dbReference type="Proteomes" id="UP000070133">
    <property type="component" value="Unassembled WGS sequence"/>
</dbReference>
<keyword evidence="4" id="KW-0732">Signal</keyword>
<dbReference type="GO" id="GO:0004565">
    <property type="term" value="F:beta-galactosidase activity"/>
    <property type="evidence" value="ECO:0007669"/>
    <property type="project" value="UniProtKB-EC"/>
</dbReference>
<comment type="caution">
    <text evidence="11">The sequence shown here is derived from an EMBL/GenBank/DDBJ whole genome shotgun (WGS) entry which is preliminary data.</text>
</comment>
<dbReference type="InterPro" id="IPR025300">
    <property type="entry name" value="BetaGal_jelly_roll_dom"/>
</dbReference>
<evidence type="ECO:0000256" key="4">
    <source>
        <dbReference type="ARBA" id="ARBA00022729"/>
    </source>
</evidence>
<organism evidence="11 12">
    <name type="scientific">Pseudocercospora eumusae</name>
    <dbReference type="NCBI Taxonomy" id="321146"/>
    <lineage>
        <taxon>Eukaryota</taxon>
        <taxon>Fungi</taxon>
        <taxon>Dikarya</taxon>
        <taxon>Ascomycota</taxon>
        <taxon>Pezizomycotina</taxon>
        <taxon>Dothideomycetes</taxon>
        <taxon>Dothideomycetidae</taxon>
        <taxon>Mycosphaerellales</taxon>
        <taxon>Mycosphaerellaceae</taxon>
        <taxon>Pseudocercospora</taxon>
    </lineage>
</organism>
<dbReference type="InterPro" id="IPR008979">
    <property type="entry name" value="Galactose-bd-like_sf"/>
</dbReference>
<evidence type="ECO:0000256" key="6">
    <source>
        <dbReference type="ARBA" id="ARBA00023180"/>
    </source>
</evidence>
<dbReference type="InterPro" id="IPR036833">
    <property type="entry name" value="BetaGal_dom3_sf"/>
</dbReference>
<protein>
    <recommendedName>
        <fullName evidence="3 8">Beta-galactosidase</fullName>
        <ecNumber evidence="3 8">3.2.1.23</ecNumber>
    </recommendedName>
</protein>
<dbReference type="SUPFAM" id="SSF51011">
    <property type="entry name" value="Glycosyl hydrolase domain"/>
    <property type="match status" value="1"/>
</dbReference>
<dbReference type="Pfam" id="PF13364">
    <property type="entry name" value="BetaGal_ABD2"/>
    <property type="match status" value="2"/>
</dbReference>